<organism evidence="2 3">
    <name type="scientific">Solanum commersonii</name>
    <name type="common">Commerson's wild potato</name>
    <name type="synonym">Commerson's nightshade</name>
    <dbReference type="NCBI Taxonomy" id="4109"/>
    <lineage>
        <taxon>Eukaryota</taxon>
        <taxon>Viridiplantae</taxon>
        <taxon>Streptophyta</taxon>
        <taxon>Embryophyta</taxon>
        <taxon>Tracheophyta</taxon>
        <taxon>Spermatophyta</taxon>
        <taxon>Magnoliopsida</taxon>
        <taxon>eudicotyledons</taxon>
        <taxon>Gunneridae</taxon>
        <taxon>Pentapetalae</taxon>
        <taxon>asterids</taxon>
        <taxon>lamiids</taxon>
        <taxon>Solanales</taxon>
        <taxon>Solanaceae</taxon>
        <taxon>Solanoideae</taxon>
        <taxon>Solaneae</taxon>
        <taxon>Solanum</taxon>
    </lineage>
</organism>
<name>A0A9J5Y9M4_SOLCO</name>
<reference evidence="2 3" key="1">
    <citation type="submission" date="2020-09" db="EMBL/GenBank/DDBJ databases">
        <title>De no assembly of potato wild relative species, Solanum commersonii.</title>
        <authorList>
            <person name="Cho K."/>
        </authorList>
    </citation>
    <scope>NUCLEOTIDE SEQUENCE [LARGE SCALE GENOMIC DNA]</scope>
    <source>
        <strain evidence="2">LZ3.2</strain>
        <tissue evidence="2">Leaf</tissue>
    </source>
</reference>
<evidence type="ECO:0000313" key="2">
    <source>
        <dbReference type="EMBL" id="KAG5595686.1"/>
    </source>
</evidence>
<evidence type="ECO:0000256" key="1">
    <source>
        <dbReference type="SAM" id="MobiDB-lite"/>
    </source>
</evidence>
<evidence type="ECO:0000313" key="3">
    <source>
        <dbReference type="Proteomes" id="UP000824120"/>
    </source>
</evidence>
<dbReference type="EMBL" id="JACXVP010000007">
    <property type="protein sequence ID" value="KAG5595686.1"/>
    <property type="molecule type" value="Genomic_DNA"/>
</dbReference>
<feature type="region of interest" description="Disordered" evidence="1">
    <location>
        <begin position="89"/>
        <end position="113"/>
    </location>
</feature>
<proteinExistence type="predicted"/>
<dbReference type="Proteomes" id="UP000824120">
    <property type="component" value="Chromosome 7"/>
</dbReference>
<sequence>MASSSKSPGETKILTSSDTSIAIVRKESPPDVIWVSMDGIVHIMSINDSPSLQQMSKFTFRIFLCVDNTDEIPLAELFRKKSRRRLKTVNKDSVANPMSEPSSPTDIPSLPTVRVPQTTPKCRLVEAELISALAARNRTRSSACHPLQTPTIVLF</sequence>
<comment type="caution">
    <text evidence="2">The sequence shown here is derived from an EMBL/GenBank/DDBJ whole genome shotgun (WGS) entry which is preliminary data.</text>
</comment>
<gene>
    <name evidence="2" type="ORF">H5410_036918</name>
</gene>
<keyword evidence="3" id="KW-1185">Reference proteome</keyword>
<dbReference type="AlphaFoldDB" id="A0A9J5Y9M4"/>
<dbReference type="OrthoDB" id="10406359at2759"/>
<protein>
    <submittedName>
        <fullName evidence="2">Uncharacterized protein</fullName>
    </submittedName>
</protein>
<accession>A0A9J5Y9M4</accession>